<keyword evidence="3" id="KW-0472">Membrane</keyword>
<feature type="transmembrane region" description="Helical" evidence="3">
    <location>
        <begin position="136"/>
        <end position="157"/>
    </location>
</feature>
<feature type="region of interest" description="Disordered" evidence="2">
    <location>
        <begin position="1"/>
        <end position="109"/>
    </location>
</feature>
<sequence length="438" mass="44841">MARKKKTPSDADPKPETPASDADAPSKAGAISGAVKGADFDTPDAAMADTSLEPKANPEDDTSSEAPKDGASDDTPEDAIILSDKPATDDTRDDTEDATSEPESSADVEVMDADAPTVAPLPAAPPPPPPAQKSGFFGTLLGGILAAIIGFGGAIYFEAAEWPVFGGNQQDELQALVSEQSSQLEGVSETLASLNAQFEAAQTQNAAALAELETRLDEMPAFGGPEVLPEELQATLAAQKAEMEALQENLNEMAALAEQQIASAQAEQENAAAAEARAQARGAMNQLRTALNSGAAYSDVLPDIEAATDVPDALASQAESGVPTAADLEASFSASARAALSASLKATAGDAPADRLTLFLKDQLGARSLTPREGDDPDAVLSRAEADLKAGNLDAALETVSALPEAGQTALEDWAQQARTRNAALAAFDTLSDALSGK</sequence>
<keyword evidence="3" id="KW-0812">Transmembrane</keyword>
<dbReference type="EMBL" id="QBKS01000001">
    <property type="protein sequence ID" value="PTX58123.1"/>
    <property type="molecule type" value="Genomic_DNA"/>
</dbReference>
<feature type="compositionally biased region" description="Acidic residues" evidence="2">
    <location>
        <begin position="91"/>
        <end position="109"/>
    </location>
</feature>
<reference evidence="4 5" key="1">
    <citation type="submission" date="2018-04" db="EMBL/GenBank/DDBJ databases">
        <title>Genomic Encyclopedia of Archaeal and Bacterial Type Strains, Phase II (KMG-II): from individual species to whole genera.</title>
        <authorList>
            <person name="Goeker M."/>
        </authorList>
    </citation>
    <scope>NUCLEOTIDE SEQUENCE [LARGE SCALE GENOMIC DNA]</scope>
    <source>
        <strain evidence="4 5">DSM 100977</strain>
    </source>
</reference>
<dbReference type="RefSeq" id="WP_107846163.1">
    <property type="nucleotide sequence ID" value="NZ_QBKS01000001.1"/>
</dbReference>
<keyword evidence="3" id="KW-1133">Transmembrane helix</keyword>
<dbReference type="OrthoDB" id="7659420at2"/>
<accession>A0A2T6BPV7</accession>
<comment type="caution">
    <text evidence="4">The sequence shown here is derived from an EMBL/GenBank/DDBJ whole genome shotgun (WGS) entry which is preliminary data.</text>
</comment>
<evidence type="ECO:0000256" key="2">
    <source>
        <dbReference type="SAM" id="MobiDB-lite"/>
    </source>
</evidence>
<evidence type="ECO:0000313" key="5">
    <source>
        <dbReference type="Proteomes" id="UP000243978"/>
    </source>
</evidence>
<name>A0A2T6BPV7_9RHOB</name>
<evidence type="ECO:0000256" key="3">
    <source>
        <dbReference type="SAM" id="Phobius"/>
    </source>
</evidence>
<keyword evidence="5" id="KW-1185">Reference proteome</keyword>
<evidence type="ECO:0008006" key="6">
    <source>
        <dbReference type="Google" id="ProtNLM"/>
    </source>
</evidence>
<dbReference type="Proteomes" id="UP000243978">
    <property type="component" value="Unassembled WGS sequence"/>
</dbReference>
<dbReference type="AlphaFoldDB" id="A0A2T6BPV7"/>
<evidence type="ECO:0000256" key="1">
    <source>
        <dbReference type="SAM" id="Coils"/>
    </source>
</evidence>
<keyword evidence="1" id="KW-0175">Coiled coil</keyword>
<organism evidence="4 5">
    <name type="scientific">Litoreibacter ponti</name>
    <dbReference type="NCBI Taxonomy" id="1510457"/>
    <lineage>
        <taxon>Bacteria</taxon>
        <taxon>Pseudomonadati</taxon>
        <taxon>Pseudomonadota</taxon>
        <taxon>Alphaproteobacteria</taxon>
        <taxon>Rhodobacterales</taxon>
        <taxon>Roseobacteraceae</taxon>
        <taxon>Litoreibacter</taxon>
    </lineage>
</organism>
<feature type="coiled-coil region" evidence="1">
    <location>
        <begin position="184"/>
        <end position="286"/>
    </location>
</feature>
<protein>
    <recommendedName>
        <fullName evidence="6">Inner membrane protein</fullName>
    </recommendedName>
</protein>
<proteinExistence type="predicted"/>
<gene>
    <name evidence="4" type="ORF">C8N43_2799</name>
</gene>
<evidence type="ECO:0000313" key="4">
    <source>
        <dbReference type="EMBL" id="PTX58123.1"/>
    </source>
</evidence>